<sequence length="173" mass="19763">MKGRLFILLLFVMSMVACTNTAVTSDSSEKVPEKKVEPIIDVVQFAHLTKSELISKLGDPESTEDWVFDSANGQKYNAVTLTYDDELQEFMLIDDKVVRFTLYGSGQVYDKEHVLEQFGIDRSPNLTKVADTGSALRYQRVDKSMNVDDFWLIEGTEKGYIETLKVTYDSRYF</sequence>
<accession>A0ABW2FJQ2</accession>
<dbReference type="Proteomes" id="UP001596378">
    <property type="component" value="Unassembled WGS sequence"/>
</dbReference>
<evidence type="ECO:0000313" key="3">
    <source>
        <dbReference type="Proteomes" id="UP001596378"/>
    </source>
</evidence>
<evidence type="ECO:0000256" key="1">
    <source>
        <dbReference type="SAM" id="SignalP"/>
    </source>
</evidence>
<dbReference type="RefSeq" id="WP_378044076.1">
    <property type="nucleotide sequence ID" value="NZ_JBHMDN010000002.1"/>
</dbReference>
<protein>
    <submittedName>
        <fullName evidence="2">Uncharacterized protein</fullName>
    </submittedName>
</protein>
<name>A0ABW2FJQ2_9BACL</name>
<organism evidence="2 3">
    <name type="scientific">Cohnella cellulosilytica</name>
    <dbReference type="NCBI Taxonomy" id="986710"/>
    <lineage>
        <taxon>Bacteria</taxon>
        <taxon>Bacillati</taxon>
        <taxon>Bacillota</taxon>
        <taxon>Bacilli</taxon>
        <taxon>Bacillales</taxon>
        <taxon>Paenibacillaceae</taxon>
        <taxon>Cohnella</taxon>
    </lineage>
</organism>
<comment type="caution">
    <text evidence="2">The sequence shown here is derived from an EMBL/GenBank/DDBJ whole genome shotgun (WGS) entry which is preliminary data.</text>
</comment>
<gene>
    <name evidence="2" type="ORF">ACFQMJ_28485</name>
</gene>
<dbReference type="PROSITE" id="PS51257">
    <property type="entry name" value="PROKAR_LIPOPROTEIN"/>
    <property type="match status" value="1"/>
</dbReference>
<reference evidence="3" key="1">
    <citation type="journal article" date="2019" name="Int. J. Syst. Evol. Microbiol.">
        <title>The Global Catalogue of Microorganisms (GCM) 10K type strain sequencing project: providing services to taxonomists for standard genome sequencing and annotation.</title>
        <authorList>
            <consortium name="The Broad Institute Genomics Platform"/>
            <consortium name="The Broad Institute Genome Sequencing Center for Infectious Disease"/>
            <person name="Wu L."/>
            <person name="Ma J."/>
        </authorList>
    </citation>
    <scope>NUCLEOTIDE SEQUENCE [LARGE SCALE GENOMIC DNA]</scope>
    <source>
        <strain evidence="3">KCTC 12907</strain>
    </source>
</reference>
<keyword evidence="3" id="KW-1185">Reference proteome</keyword>
<proteinExistence type="predicted"/>
<feature type="signal peptide" evidence="1">
    <location>
        <begin position="1"/>
        <end position="19"/>
    </location>
</feature>
<dbReference type="EMBL" id="JBHTAI010000023">
    <property type="protein sequence ID" value="MFC7152492.1"/>
    <property type="molecule type" value="Genomic_DNA"/>
</dbReference>
<evidence type="ECO:0000313" key="2">
    <source>
        <dbReference type="EMBL" id="MFC7152492.1"/>
    </source>
</evidence>
<keyword evidence="1" id="KW-0732">Signal</keyword>
<feature type="chain" id="PRO_5046400202" evidence="1">
    <location>
        <begin position="20"/>
        <end position="173"/>
    </location>
</feature>